<dbReference type="Proteomes" id="UP000293342">
    <property type="component" value="Unassembled WGS sequence"/>
</dbReference>
<evidence type="ECO:0000313" key="1">
    <source>
        <dbReference type="EMBL" id="TCC44148.1"/>
    </source>
</evidence>
<gene>
    <name evidence="1" type="ORF">E0H75_35355</name>
</gene>
<evidence type="ECO:0000313" key="2">
    <source>
        <dbReference type="Proteomes" id="UP000293342"/>
    </source>
</evidence>
<protein>
    <submittedName>
        <fullName evidence="1">Uncharacterized protein</fullName>
    </submittedName>
</protein>
<keyword evidence="2" id="KW-1185">Reference proteome</keyword>
<organism evidence="1 2">
    <name type="scientific">Kribbella capetownensis</name>
    <dbReference type="NCBI Taxonomy" id="1572659"/>
    <lineage>
        <taxon>Bacteria</taxon>
        <taxon>Bacillati</taxon>
        <taxon>Actinomycetota</taxon>
        <taxon>Actinomycetes</taxon>
        <taxon>Propionibacteriales</taxon>
        <taxon>Kribbellaceae</taxon>
        <taxon>Kribbella</taxon>
    </lineage>
</organism>
<dbReference type="AlphaFoldDB" id="A0A4R0JHP1"/>
<dbReference type="RefSeq" id="WP_131518069.1">
    <property type="nucleotide sequence ID" value="NZ_SJKD01000010.1"/>
</dbReference>
<reference evidence="1 2" key="1">
    <citation type="submission" date="2019-02" db="EMBL/GenBank/DDBJ databases">
        <title>Kribbella capetownensis sp. nov. and Kribbella speibonae sp. nov., isolated from soil.</title>
        <authorList>
            <person name="Curtis S.M."/>
            <person name="Norton I."/>
            <person name="Everest G.J."/>
            <person name="Meyers P.R."/>
        </authorList>
    </citation>
    <scope>NUCLEOTIDE SEQUENCE [LARGE SCALE GENOMIC DNA]</scope>
    <source>
        <strain evidence="1 2">YM53</strain>
    </source>
</reference>
<comment type="caution">
    <text evidence="1">The sequence shown here is derived from an EMBL/GenBank/DDBJ whole genome shotgun (WGS) entry which is preliminary data.</text>
</comment>
<dbReference type="OrthoDB" id="3829359at2"/>
<name>A0A4R0JHP1_9ACTN</name>
<sequence>MSDVQRLKEQLHQVSMEAKQAAGGLAGFKLRFTQHSRQVESLIAGTATGVDRDITEILEAAGKAVEQAAEALEIASAGCKSYADQI</sequence>
<accession>A0A4R0JHP1</accession>
<dbReference type="EMBL" id="SJKD01000010">
    <property type="protein sequence ID" value="TCC44148.1"/>
    <property type="molecule type" value="Genomic_DNA"/>
</dbReference>
<proteinExistence type="predicted"/>